<comment type="catalytic activity">
    <reaction evidence="7 8">
        <text>heme b + 2 H(+) = protoporphyrin IX + Fe(2+)</text>
        <dbReference type="Rhea" id="RHEA:22584"/>
        <dbReference type="ChEBI" id="CHEBI:15378"/>
        <dbReference type="ChEBI" id="CHEBI:29033"/>
        <dbReference type="ChEBI" id="CHEBI:57306"/>
        <dbReference type="ChEBI" id="CHEBI:60344"/>
        <dbReference type="EC" id="4.98.1.1"/>
    </reaction>
</comment>
<evidence type="ECO:0000313" key="9">
    <source>
        <dbReference type="EMBL" id="SPF48252.1"/>
    </source>
</evidence>
<evidence type="ECO:0000256" key="3">
    <source>
        <dbReference type="ARBA" id="ARBA00023133"/>
    </source>
</evidence>
<dbReference type="NCBIfam" id="TIGR00109">
    <property type="entry name" value="hemH"/>
    <property type="match status" value="1"/>
</dbReference>
<protein>
    <recommendedName>
        <fullName evidence="7 8">Ferrochelatase</fullName>
        <ecNumber evidence="7 8">4.98.1.1</ecNumber>
    </recommendedName>
    <alternativeName>
        <fullName evidence="7">Heme synthase</fullName>
    </alternativeName>
    <alternativeName>
        <fullName evidence="7">Protoheme ferro-lyase</fullName>
    </alternativeName>
</protein>
<proteinExistence type="inferred from homology"/>
<dbReference type="UniPathway" id="UPA00252">
    <property type="reaction ID" value="UER00325"/>
</dbReference>
<evidence type="ECO:0000256" key="2">
    <source>
        <dbReference type="ARBA" id="ARBA00023004"/>
    </source>
</evidence>
<dbReference type="EMBL" id="OMOD01000180">
    <property type="protein sequence ID" value="SPF48252.1"/>
    <property type="molecule type" value="Genomic_DNA"/>
</dbReference>
<keyword evidence="4 7" id="KW-0456">Lyase</keyword>
<dbReference type="GO" id="GO:0006783">
    <property type="term" value="P:heme biosynthetic process"/>
    <property type="evidence" value="ECO:0007669"/>
    <property type="project" value="UniProtKB-UniRule"/>
</dbReference>
<dbReference type="Gene3D" id="3.40.50.1400">
    <property type="match status" value="2"/>
</dbReference>
<feature type="binding site" evidence="7">
    <location>
        <position position="286"/>
    </location>
    <ligand>
        <name>Fe(2+)</name>
        <dbReference type="ChEBI" id="CHEBI:29033"/>
    </ligand>
</feature>
<dbReference type="GO" id="GO:0046872">
    <property type="term" value="F:metal ion binding"/>
    <property type="evidence" value="ECO:0007669"/>
    <property type="project" value="UniProtKB-KW"/>
</dbReference>
<evidence type="ECO:0000256" key="8">
    <source>
        <dbReference type="RuleBase" id="RU000607"/>
    </source>
</evidence>
<dbReference type="OrthoDB" id="9776380at2"/>
<keyword evidence="7 8" id="KW-0963">Cytoplasm</keyword>
<dbReference type="PANTHER" id="PTHR11108">
    <property type="entry name" value="FERROCHELATASE"/>
    <property type="match status" value="1"/>
</dbReference>
<dbReference type="InterPro" id="IPR019772">
    <property type="entry name" value="Ferrochelatase_AS"/>
</dbReference>
<dbReference type="GO" id="GO:0005737">
    <property type="term" value="C:cytoplasm"/>
    <property type="evidence" value="ECO:0007669"/>
    <property type="project" value="UniProtKB-SubCell"/>
</dbReference>
<dbReference type="FunFam" id="3.40.50.1400:FF:000006">
    <property type="entry name" value="Ferrochelatase"/>
    <property type="match status" value="1"/>
</dbReference>
<accession>A0A2U3L8L7</accession>
<evidence type="ECO:0000256" key="1">
    <source>
        <dbReference type="ARBA" id="ARBA00007718"/>
    </source>
</evidence>
<gene>
    <name evidence="7 9" type="primary">hemH</name>
    <name evidence="9" type="ORF">SBA1_820054</name>
</gene>
<sequence>MPWVLGILGKMTRKRRRVGVVLFQLGGPDTLEAIEPFLYNLFCDPDIIDLPFARIGRKALAKLISTTRARKVQHHYASIGGGSPIRRHTERQARALEAELRSQAIDARCFVAMRYWHPFTREAIEQLRTAECDTVVLLPLYPQYSSTTTGSSLNEWRRLFSDDLPVYCVEAFYRNTIYLDAVIEKVNDALARFAVPDRPEIIFSAHSVPLSVIEKGDPYQRQIKETVRLLRQRGGWRNPYRLCYQSKVGASRWLQPSLHHTLHQLSAEKVREVCVVPVAFVSDHVETLGEIDHDAREQAYRVGFRQFEMSAGLNDSPKFIQALGQIVREALGQAIHSFIPLYNTRGQLAAPEYVAAGLD</sequence>
<dbReference type="InterPro" id="IPR001015">
    <property type="entry name" value="Ferrochelatase"/>
</dbReference>
<comment type="catalytic activity">
    <reaction evidence="6">
        <text>Fe-coproporphyrin III + 2 H(+) = coproporphyrin III + Fe(2+)</text>
        <dbReference type="Rhea" id="RHEA:49572"/>
        <dbReference type="ChEBI" id="CHEBI:15378"/>
        <dbReference type="ChEBI" id="CHEBI:29033"/>
        <dbReference type="ChEBI" id="CHEBI:68438"/>
        <dbReference type="ChEBI" id="CHEBI:131725"/>
        <dbReference type="EC" id="4.99.1.9"/>
    </reaction>
    <physiologicalReaction direction="right-to-left" evidence="6">
        <dbReference type="Rhea" id="RHEA:49574"/>
    </physiologicalReaction>
</comment>
<evidence type="ECO:0000256" key="7">
    <source>
        <dbReference type="HAMAP-Rule" id="MF_00323"/>
    </source>
</evidence>
<keyword evidence="3 7" id="KW-0350">Heme biosynthesis</keyword>
<keyword evidence="2 7" id="KW-0408">Iron</keyword>
<dbReference type="AlphaFoldDB" id="A0A2U3L8L7"/>
<dbReference type="Proteomes" id="UP000238701">
    <property type="component" value="Unassembled WGS sequence"/>
</dbReference>
<dbReference type="CDD" id="cd03411">
    <property type="entry name" value="Ferrochelatase_N"/>
    <property type="match status" value="1"/>
</dbReference>
<dbReference type="PANTHER" id="PTHR11108:SF1">
    <property type="entry name" value="FERROCHELATASE, MITOCHONDRIAL"/>
    <property type="match status" value="1"/>
</dbReference>
<feature type="binding site" evidence="7">
    <location>
        <position position="206"/>
    </location>
    <ligand>
        <name>Fe(2+)</name>
        <dbReference type="ChEBI" id="CHEBI:29033"/>
    </ligand>
</feature>
<organism evidence="9 10">
    <name type="scientific">Candidatus Sulfotelmatobacter kueseliae</name>
    <dbReference type="NCBI Taxonomy" id="2042962"/>
    <lineage>
        <taxon>Bacteria</taxon>
        <taxon>Pseudomonadati</taxon>
        <taxon>Acidobacteriota</taxon>
        <taxon>Terriglobia</taxon>
        <taxon>Terriglobales</taxon>
        <taxon>Candidatus Korobacteraceae</taxon>
        <taxon>Candidatus Sulfotelmatobacter</taxon>
    </lineage>
</organism>
<dbReference type="HAMAP" id="MF_00323">
    <property type="entry name" value="Ferrochelatase"/>
    <property type="match status" value="1"/>
</dbReference>
<comment type="function">
    <text evidence="7 8">Catalyzes the ferrous insertion into protoporphyrin IX.</text>
</comment>
<evidence type="ECO:0000313" key="10">
    <source>
        <dbReference type="Proteomes" id="UP000238701"/>
    </source>
</evidence>
<name>A0A2U3L8L7_9BACT</name>
<evidence type="ECO:0000256" key="4">
    <source>
        <dbReference type="ARBA" id="ARBA00023239"/>
    </source>
</evidence>
<dbReference type="InterPro" id="IPR033644">
    <property type="entry name" value="Ferrochelatase_C"/>
</dbReference>
<dbReference type="GO" id="GO:0004325">
    <property type="term" value="F:ferrochelatase activity"/>
    <property type="evidence" value="ECO:0007669"/>
    <property type="project" value="UniProtKB-UniRule"/>
</dbReference>
<reference evidence="10" key="1">
    <citation type="submission" date="2018-02" db="EMBL/GenBank/DDBJ databases">
        <authorList>
            <person name="Hausmann B."/>
        </authorList>
    </citation>
    <scope>NUCLEOTIDE SEQUENCE [LARGE SCALE GENOMIC DNA]</scope>
    <source>
        <strain evidence="10">Peat soil MAG SbA1</strain>
    </source>
</reference>
<keyword evidence="5 7" id="KW-0627">Porphyrin biosynthesis</keyword>
<dbReference type="SUPFAM" id="SSF53800">
    <property type="entry name" value="Chelatase"/>
    <property type="match status" value="1"/>
</dbReference>
<evidence type="ECO:0000256" key="6">
    <source>
        <dbReference type="ARBA" id="ARBA00024536"/>
    </source>
</evidence>
<dbReference type="CDD" id="cd00419">
    <property type="entry name" value="Ferrochelatase_C"/>
    <property type="match status" value="1"/>
</dbReference>
<evidence type="ECO:0000256" key="5">
    <source>
        <dbReference type="ARBA" id="ARBA00023244"/>
    </source>
</evidence>
<comment type="similarity">
    <text evidence="1 7 8">Belongs to the ferrochelatase family.</text>
</comment>
<comment type="pathway">
    <text evidence="7 8">Porphyrin-containing compound metabolism; protoheme biosynthesis; protoheme from protoporphyrin-IX: step 1/1.</text>
</comment>
<keyword evidence="7" id="KW-0479">Metal-binding</keyword>
<dbReference type="EC" id="4.98.1.1" evidence="7 8"/>
<dbReference type="InterPro" id="IPR033659">
    <property type="entry name" value="Ferrochelatase_N"/>
</dbReference>
<dbReference type="PROSITE" id="PS00534">
    <property type="entry name" value="FERROCHELATASE"/>
    <property type="match status" value="1"/>
</dbReference>
<dbReference type="Pfam" id="PF00762">
    <property type="entry name" value="Ferrochelatase"/>
    <property type="match status" value="1"/>
</dbReference>
<comment type="subcellular location">
    <subcellularLocation>
        <location evidence="7 8">Cytoplasm</location>
    </subcellularLocation>
</comment>